<keyword evidence="6" id="KW-0053">Apoptosis</keyword>
<dbReference type="CDD" id="cd03443">
    <property type="entry name" value="PaaI_thioesterase"/>
    <property type="match status" value="1"/>
</dbReference>
<accession>A0A7W7ISK8</accession>
<evidence type="ECO:0000256" key="10">
    <source>
        <dbReference type="ARBA" id="ARBA00023098"/>
    </source>
</evidence>
<dbReference type="GO" id="GO:0006631">
    <property type="term" value="P:fatty acid metabolic process"/>
    <property type="evidence" value="ECO:0007669"/>
    <property type="project" value="UniProtKB-KW"/>
</dbReference>
<comment type="catalytic activity">
    <reaction evidence="14">
        <text>(9Z)-octadecenoyl-CoA + H2O = (9Z)-octadecenoate + CoA + H(+)</text>
        <dbReference type="Rhea" id="RHEA:40139"/>
        <dbReference type="ChEBI" id="CHEBI:15377"/>
        <dbReference type="ChEBI" id="CHEBI:15378"/>
        <dbReference type="ChEBI" id="CHEBI:30823"/>
        <dbReference type="ChEBI" id="CHEBI:57287"/>
        <dbReference type="ChEBI" id="CHEBI:57387"/>
    </reaction>
    <physiologicalReaction direction="left-to-right" evidence="14">
        <dbReference type="Rhea" id="RHEA:40140"/>
    </physiologicalReaction>
</comment>
<dbReference type="InterPro" id="IPR052365">
    <property type="entry name" value="THEM4/THEM5_acyl-CoA_thioest"/>
</dbReference>
<evidence type="ECO:0000256" key="1">
    <source>
        <dbReference type="ARBA" id="ARBA00004170"/>
    </source>
</evidence>
<comment type="catalytic activity">
    <reaction evidence="19">
        <text>octanoyl-CoA + H2O = octanoate + CoA + H(+)</text>
        <dbReference type="Rhea" id="RHEA:30143"/>
        <dbReference type="ChEBI" id="CHEBI:15377"/>
        <dbReference type="ChEBI" id="CHEBI:15378"/>
        <dbReference type="ChEBI" id="CHEBI:25646"/>
        <dbReference type="ChEBI" id="CHEBI:57287"/>
        <dbReference type="ChEBI" id="CHEBI:57386"/>
    </reaction>
    <physiologicalReaction direction="left-to-right" evidence="19">
        <dbReference type="Rhea" id="RHEA:30144"/>
    </physiologicalReaction>
</comment>
<evidence type="ECO:0000256" key="12">
    <source>
        <dbReference type="ARBA" id="ARBA00023273"/>
    </source>
</evidence>
<comment type="catalytic activity">
    <reaction evidence="23">
        <text>tetradecanoyl-CoA + H2O = tetradecanoate + CoA + H(+)</text>
        <dbReference type="Rhea" id="RHEA:40119"/>
        <dbReference type="ChEBI" id="CHEBI:15377"/>
        <dbReference type="ChEBI" id="CHEBI:15378"/>
        <dbReference type="ChEBI" id="CHEBI:30807"/>
        <dbReference type="ChEBI" id="CHEBI:57287"/>
        <dbReference type="ChEBI" id="CHEBI:57385"/>
    </reaction>
    <physiologicalReaction direction="left-to-right" evidence="23">
        <dbReference type="Rhea" id="RHEA:40120"/>
    </physiologicalReaction>
</comment>
<evidence type="ECO:0000256" key="9">
    <source>
        <dbReference type="ARBA" id="ARBA00022946"/>
    </source>
</evidence>
<reference evidence="25 26" key="1">
    <citation type="submission" date="2020-08" db="EMBL/GenBank/DDBJ databases">
        <title>Functional genomics of gut bacteria from endangered species of beetles.</title>
        <authorList>
            <person name="Carlos-Shanley C."/>
        </authorList>
    </citation>
    <scope>NUCLEOTIDE SEQUENCE [LARGE SCALE GENOMIC DNA]</scope>
    <source>
        <strain evidence="25 26">S00123</strain>
    </source>
</reference>
<evidence type="ECO:0000256" key="18">
    <source>
        <dbReference type="ARBA" id="ARBA00043210"/>
    </source>
</evidence>
<dbReference type="InterPro" id="IPR006683">
    <property type="entry name" value="Thioestr_dom"/>
</dbReference>
<evidence type="ECO:0000256" key="6">
    <source>
        <dbReference type="ARBA" id="ARBA00022703"/>
    </source>
</evidence>
<comment type="catalytic activity">
    <reaction evidence="22">
        <text>dodecanoyl-CoA + H2O = dodecanoate + CoA + H(+)</text>
        <dbReference type="Rhea" id="RHEA:30135"/>
        <dbReference type="ChEBI" id="CHEBI:15377"/>
        <dbReference type="ChEBI" id="CHEBI:15378"/>
        <dbReference type="ChEBI" id="CHEBI:18262"/>
        <dbReference type="ChEBI" id="CHEBI:57287"/>
        <dbReference type="ChEBI" id="CHEBI:57375"/>
    </reaction>
    <physiologicalReaction direction="left-to-right" evidence="22">
        <dbReference type="Rhea" id="RHEA:30136"/>
    </physiologicalReaction>
</comment>
<comment type="catalytic activity">
    <reaction evidence="20">
        <text>hexadecanoyl-CoA + H2O = hexadecanoate + CoA + H(+)</text>
        <dbReference type="Rhea" id="RHEA:16645"/>
        <dbReference type="ChEBI" id="CHEBI:7896"/>
        <dbReference type="ChEBI" id="CHEBI:15377"/>
        <dbReference type="ChEBI" id="CHEBI:15378"/>
        <dbReference type="ChEBI" id="CHEBI:57287"/>
        <dbReference type="ChEBI" id="CHEBI:57379"/>
        <dbReference type="EC" id="3.1.2.2"/>
    </reaction>
    <physiologicalReaction direction="left-to-right" evidence="20">
        <dbReference type="Rhea" id="RHEA:16646"/>
    </physiologicalReaction>
</comment>
<evidence type="ECO:0000256" key="21">
    <source>
        <dbReference type="ARBA" id="ARBA00047969"/>
    </source>
</evidence>
<evidence type="ECO:0000256" key="16">
    <source>
        <dbReference type="ARBA" id="ARBA00038848"/>
    </source>
</evidence>
<proteinExistence type="inferred from homology"/>
<keyword evidence="9" id="KW-0809">Transit peptide</keyword>
<dbReference type="Proteomes" id="UP000539957">
    <property type="component" value="Unassembled WGS sequence"/>
</dbReference>
<keyword evidence="5" id="KW-0963">Cytoplasm</keyword>
<evidence type="ECO:0000256" key="20">
    <source>
        <dbReference type="ARBA" id="ARBA00047734"/>
    </source>
</evidence>
<evidence type="ECO:0000256" key="22">
    <source>
        <dbReference type="ARBA" id="ARBA00048074"/>
    </source>
</evidence>
<keyword evidence="26" id="KW-1185">Reference proteome</keyword>
<comment type="catalytic activity">
    <reaction evidence="21">
        <text>decanoyl-CoA + H2O = decanoate + CoA + H(+)</text>
        <dbReference type="Rhea" id="RHEA:40059"/>
        <dbReference type="ChEBI" id="CHEBI:15377"/>
        <dbReference type="ChEBI" id="CHEBI:15378"/>
        <dbReference type="ChEBI" id="CHEBI:27689"/>
        <dbReference type="ChEBI" id="CHEBI:57287"/>
        <dbReference type="ChEBI" id="CHEBI:61430"/>
    </reaction>
    <physiologicalReaction direction="left-to-right" evidence="21">
        <dbReference type="Rhea" id="RHEA:40060"/>
    </physiologicalReaction>
</comment>
<protein>
    <recommendedName>
        <fullName evidence="17">Acyl-coenzyme A thioesterase THEM4</fullName>
        <ecNumber evidence="16">3.1.2.2</ecNumber>
    </recommendedName>
    <alternativeName>
        <fullName evidence="18">Thioesterase superfamily member 4</fullName>
    </alternativeName>
</protein>
<comment type="catalytic activity">
    <reaction evidence="13">
        <text>(5Z,8Z,11Z,14Z)-eicosatetraenoyl-CoA + H2O = (5Z,8Z,11Z,14Z)-eicosatetraenoate + CoA + H(+)</text>
        <dbReference type="Rhea" id="RHEA:40151"/>
        <dbReference type="ChEBI" id="CHEBI:15377"/>
        <dbReference type="ChEBI" id="CHEBI:15378"/>
        <dbReference type="ChEBI" id="CHEBI:32395"/>
        <dbReference type="ChEBI" id="CHEBI:57287"/>
        <dbReference type="ChEBI" id="CHEBI:57368"/>
    </reaction>
    <physiologicalReaction direction="left-to-right" evidence="13">
        <dbReference type="Rhea" id="RHEA:40152"/>
    </physiologicalReaction>
</comment>
<dbReference type="EC" id="3.1.2.2" evidence="16"/>
<dbReference type="Gene3D" id="3.10.129.10">
    <property type="entry name" value="Hotdog Thioesterase"/>
    <property type="match status" value="1"/>
</dbReference>
<evidence type="ECO:0000256" key="15">
    <source>
        <dbReference type="ARBA" id="ARBA00038456"/>
    </source>
</evidence>
<evidence type="ECO:0000256" key="4">
    <source>
        <dbReference type="ARBA" id="ARBA00022475"/>
    </source>
</evidence>
<keyword evidence="11" id="KW-0472">Membrane</keyword>
<dbReference type="AlphaFoldDB" id="A0A7W7ISK8"/>
<keyword evidence="4" id="KW-1003">Cell membrane</keyword>
<dbReference type="GO" id="GO:0005737">
    <property type="term" value="C:cytoplasm"/>
    <property type="evidence" value="ECO:0007669"/>
    <property type="project" value="UniProtKB-SubCell"/>
</dbReference>
<keyword evidence="7" id="KW-0378">Hydrolase</keyword>
<organism evidence="25 26">
    <name type="scientific">Brevundimonas bullata</name>
    <dbReference type="NCBI Taxonomy" id="13160"/>
    <lineage>
        <taxon>Bacteria</taxon>
        <taxon>Pseudomonadati</taxon>
        <taxon>Pseudomonadota</taxon>
        <taxon>Alphaproteobacteria</taxon>
        <taxon>Caulobacterales</taxon>
        <taxon>Caulobacteraceae</taxon>
        <taxon>Brevundimonas</taxon>
    </lineage>
</organism>
<comment type="subcellular location">
    <subcellularLocation>
        <location evidence="3">Cell projection</location>
        <location evidence="3">Ruffle membrane</location>
    </subcellularLocation>
    <subcellularLocation>
        <location evidence="2">Cytoplasm</location>
    </subcellularLocation>
    <subcellularLocation>
        <location evidence="1">Membrane</location>
        <topology evidence="1">Peripheral membrane protein</topology>
    </subcellularLocation>
</comment>
<evidence type="ECO:0000256" key="5">
    <source>
        <dbReference type="ARBA" id="ARBA00022490"/>
    </source>
</evidence>
<keyword evidence="8" id="KW-0276">Fatty acid metabolism</keyword>
<evidence type="ECO:0000256" key="17">
    <source>
        <dbReference type="ARBA" id="ARBA00040123"/>
    </source>
</evidence>
<evidence type="ECO:0000256" key="3">
    <source>
        <dbReference type="ARBA" id="ARBA00004632"/>
    </source>
</evidence>
<dbReference type="InterPro" id="IPR029069">
    <property type="entry name" value="HotDog_dom_sf"/>
</dbReference>
<dbReference type="SUPFAM" id="SSF54637">
    <property type="entry name" value="Thioesterase/thiol ester dehydrase-isomerase"/>
    <property type="match status" value="1"/>
</dbReference>
<name>A0A7W7ISK8_9CAUL</name>
<feature type="domain" description="Thioesterase" evidence="24">
    <location>
        <begin position="50"/>
        <end position="102"/>
    </location>
</feature>
<keyword evidence="10" id="KW-0443">Lipid metabolism</keyword>
<evidence type="ECO:0000256" key="19">
    <source>
        <dbReference type="ARBA" id="ARBA00047588"/>
    </source>
</evidence>
<evidence type="ECO:0000256" key="14">
    <source>
        <dbReference type="ARBA" id="ARBA00037002"/>
    </source>
</evidence>
<sequence length="150" mass="16327">MTADLVSPCRGCQMSRTPCRFGADDFVALSETAARVRLACPAAFEGGPRVAHGGWTAAVFDDVLGRFLVHTGVKSVTATLTVDYLLPVPVEQPLEIHLEIAAREGRRNHLTGVLRLQGSDRDLAVARGVWVELRPGHFERHQARMAELGT</sequence>
<evidence type="ECO:0000256" key="8">
    <source>
        <dbReference type="ARBA" id="ARBA00022832"/>
    </source>
</evidence>
<evidence type="ECO:0000256" key="23">
    <source>
        <dbReference type="ARBA" id="ARBA00048180"/>
    </source>
</evidence>
<evidence type="ECO:0000256" key="13">
    <source>
        <dbReference type="ARBA" id="ARBA00035852"/>
    </source>
</evidence>
<dbReference type="PANTHER" id="PTHR12418">
    <property type="entry name" value="ACYL-COENZYME A THIOESTERASE THEM4"/>
    <property type="match status" value="1"/>
</dbReference>
<dbReference type="PANTHER" id="PTHR12418:SF19">
    <property type="entry name" value="ACYL-COENZYME A THIOESTERASE THEM4"/>
    <property type="match status" value="1"/>
</dbReference>
<dbReference type="Pfam" id="PF03061">
    <property type="entry name" value="4HBT"/>
    <property type="match status" value="1"/>
</dbReference>
<dbReference type="GO" id="GO:0016790">
    <property type="term" value="F:thiolester hydrolase activity"/>
    <property type="evidence" value="ECO:0007669"/>
    <property type="project" value="UniProtKB-ARBA"/>
</dbReference>
<gene>
    <name evidence="25" type="ORF">HNP32_003526</name>
</gene>
<comment type="similarity">
    <text evidence="15">Belongs to the THEM4/THEM5 thioesterase family.</text>
</comment>
<evidence type="ECO:0000256" key="2">
    <source>
        <dbReference type="ARBA" id="ARBA00004496"/>
    </source>
</evidence>
<evidence type="ECO:0000313" key="25">
    <source>
        <dbReference type="EMBL" id="MBB4799765.1"/>
    </source>
</evidence>
<dbReference type="GO" id="GO:0016020">
    <property type="term" value="C:membrane"/>
    <property type="evidence" value="ECO:0007669"/>
    <property type="project" value="UniProtKB-SubCell"/>
</dbReference>
<dbReference type="EMBL" id="JACHKY010000008">
    <property type="protein sequence ID" value="MBB4799765.1"/>
    <property type="molecule type" value="Genomic_DNA"/>
</dbReference>
<dbReference type="RefSeq" id="WP_184273639.1">
    <property type="nucleotide sequence ID" value="NZ_DAINFC010000134.1"/>
</dbReference>
<comment type="caution">
    <text evidence="25">The sequence shown here is derived from an EMBL/GenBank/DDBJ whole genome shotgun (WGS) entry which is preliminary data.</text>
</comment>
<evidence type="ECO:0000256" key="11">
    <source>
        <dbReference type="ARBA" id="ARBA00023136"/>
    </source>
</evidence>
<evidence type="ECO:0000313" key="26">
    <source>
        <dbReference type="Proteomes" id="UP000539957"/>
    </source>
</evidence>
<evidence type="ECO:0000259" key="24">
    <source>
        <dbReference type="Pfam" id="PF03061"/>
    </source>
</evidence>
<evidence type="ECO:0000256" key="7">
    <source>
        <dbReference type="ARBA" id="ARBA00022801"/>
    </source>
</evidence>
<keyword evidence="12" id="KW-0966">Cell projection</keyword>